<accession>A0A934WU84</accession>
<feature type="transmembrane region" description="Helical" evidence="1">
    <location>
        <begin position="72"/>
        <end position="97"/>
    </location>
</feature>
<comment type="caution">
    <text evidence="2">The sequence shown here is derived from an EMBL/GenBank/DDBJ whole genome shotgun (WGS) entry which is preliminary data.</text>
</comment>
<protein>
    <submittedName>
        <fullName evidence="2">DUF3021 domain-containing protein</fullName>
    </submittedName>
</protein>
<reference evidence="2" key="1">
    <citation type="submission" date="2021-01" db="EMBL/GenBank/DDBJ databases">
        <title>Genome public.</title>
        <authorList>
            <person name="Liu C."/>
            <person name="Sun Q."/>
        </authorList>
    </citation>
    <scope>NUCLEOTIDE SEQUENCE</scope>
    <source>
        <strain evidence="2">M6</strain>
    </source>
</reference>
<evidence type="ECO:0000256" key="1">
    <source>
        <dbReference type="SAM" id="Phobius"/>
    </source>
</evidence>
<feature type="transmembrane region" description="Helical" evidence="1">
    <location>
        <begin position="44"/>
        <end position="65"/>
    </location>
</feature>
<dbReference type="Pfam" id="PF11457">
    <property type="entry name" value="DUF3021"/>
    <property type="match status" value="1"/>
</dbReference>
<evidence type="ECO:0000313" key="3">
    <source>
        <dbReference type="Proteomes" id="UP000633365"/>
    </source>
</evidence>
<name>A0A934WU84_9FIRM</name>
<dbReference type="AlphaFoldDB" id="A0A934WU84"/>
<sequence length="138" mass="15547">MKKFIVEFLKRGAIFAGLGPLILAIVYFFLHLNGVVEMVPVTKMIAEIISSLILAFIAAGISAVYHVEKLQLGIAGLIQGSVLFADYIFFYLAMGWMPFRWDVIALFTAIFVVIFALIWLIVYLSIRNKIKKMNEKLG</sequence>
<evidence type="ECO:0000313" key="2">
    <source>
        <dbReference type="EMBL" id="MBK6090026.1"/>
    </source>
</evidence>
<dbReference type="InterPro" id="IPR021560">
    <property type="entry name" value="DUF3021"/>
</dbReference>
<proteinExistence type="predicted"/>
<organism evidence="2 3">
    <name type="scientific">Ruminococcus difficilis</name>
    <dbReference type="NCBI Taxonomy" id="2763069"/>
    <lineage>
        <taxon>Bacteria</taxon>
        <taxon>Bacillati</taxon>
        <taxon>Bacillota</taxon>
        <taxon>Clostridia</taxon>
        <taxon>Eubacteriales</taxon>
        <taxon>Oscillospiraceae</taxon>
        <taxon>Ruminococcus</taxon>
    </lineage>
</organism>
<feature type="transmembrane region" description="Helical" evidence="1">
    <location>
        <begin position="12"/>
        <end position="32"/>
    </location>
</feature>
<dbReference type="RefSeq" id="WP_092966792.1">
    <property type="nucleotide sequence ID" value="NZ_JAEQMG010000169.1"/>
</dbReference>
<feature type="transmembrane region" description="Helical" evidence="1">
    <location>
        <begin position="103"/>
        <end position="126"/>
    </location>
</feature>
<dbReference type="Proteomes" id="UP000633365">
    <property type="component" value="Unassembled WGS sequence"/>
</dbReference>
<dbReference type="EMBL" id="JAEQMG010000169">
    <property type="protein sequence ID" value="MBK6090026.1"/>
    <property type="molecule type" value="Genomic_DNA"/>
</dbReference>
<gene>
    <name evidence="2" type="ORF">JKK62_15480</name>
</gene>
<keyword evidence="1" id="KW-0812">Transmembrane</keyword>
<keyword evidence="1" id="KW-1133">Transmembrane helix</keyword>
<keyword evidence="1" id="KW-0472">Membrane</keyword>
<keyword evidence="3" id="KW-1185">Reference proteome</keyword>